<accession>A0A9N8VV53</accession>
<evidence type="ECO:0000256" key="2">
    <source>
        <dbReference type="SAM" id="Phobius"/>
    </source>
</evidence>
<feature type="region of interest" description="Disordered" evidence="1">
    <location>
        <begin position="212"/>
        <end position="273"/>
    </location>
</feature>
<feature type="compositionally biased region" description="Gly residues" evidence="1">
    <location>
        <begin position="137"/>
        <end position="164"/>
    </location>
</feature>
<dbReference type="Proteomes" id="UP000789572">
    <property type="component" value="Unassembled WGS sequence"/>
</dbReference>
<dbReference type="OrthoDB" id="10631489at2759"/>
<reference evidence="4" key="1">
    <citation type="submission" date="2021-06" db="EMBL/GenBank/DDBJ databases">
        <authorList>
            <person name="Kallberg Y."/>
            <person name="Tangrot J."/>
            <person name="Rosling A."/>
        </authorList>
    </citation>
    <scope>NUCLEOTIDE SEQUENCE</scope>
    <source>
        <strain evidence="4">IA702</strain>
    </source>
</reference>
<feature type="compositionally biased region" description="Pro residues" evidence="1">
    <location>
        <begin position="230"/>
        <end position="245"/>
    </location>
</feature>
<feature type="chain" id="PRO_5040347397" evidence="3">
    <location>
        <begin position="27"/>
        <end position="370"/>
    </location>
</feature>
<sequence length="370" mass="36285">MKLNSTSFIVVILLLSVIGDCGFVRALAINDKLVFNVVKTEGKAIDEPWTEQHKTTKVRSYRQIRLLSFKIPTTIARDSTGSSLLDLREDPSEIDSNQRDPLFLGTDSPNKSASKKLKSRGWNDYFGRWGGGKRDGGGGGGRGGDGGGGGKGGDGNGQGGGFGGGGGGGGGFGGGGGGGFGGGGGGGGGGGFGGGGGGFGGGGGGGGGGGFGGGDGGGGGGFGGGGGGGIPPPPKITPPNVPPKPKPGDPGNGNNPNGDNNGSGGPAGYSQPPAQNNVVKPVILAVAVCVAAAAMVALISARRRSRCNERNLRLPDTDSLGDGESSIETIDRPVSFMVNIKNAINGLGRLTVSQDAANITGQSKFTEFIT</sequence>
<keyword evidence="5" id="KW-1185">Reference proteome</keyword>
<feature type="signal peptide" evidence="3">
    <location>
        <begin position="1"/>
        <end position="26"/>
    </location>
</feature>
<keyword evidence="2" id="KW-0472">Membrane</keyword>
<gene>
    <name evidence="4" type="ORF">POCULU_LOCUS772</name>
</gene>
<evidence type="ECO:0000256" key="1">
    <source>
        <dbReference type="SAM" id="MobiDB-lite"/>
    </source>
</evidence>
<dbReference type="AlphaFoldDB" id="A0A9N8VV53"/>
<keyword evidence="2" id="KW-0812">Transmembrane</keyword>
<dbReference type="EMBL" id="CAJVPJ010000045">
    <property type="protein sequence ID" value="CAG8465403.1"/>
    <property type="molecule type" value="Genomic_DNA"/>
</dbReference>
<keyword evidence="3" id="KW-0732">Signal</keyword>
<evidence type="ECO:0000313" key="5">
    <source>
        <dbReference type="Proteomes" id="UP000789572"/>
    </source>
</evidence>
<feature type="transmembrane region" description="Helical" evidence="2">
    <location>
        <begin position="282"/>
        <end position="301"/>
    </location>
</feature>
<keyword evidence="2" id="KW-1133">Transmembrane helix</keyword>
<proteinExistence type="predicted"/>
<feature type="compositionally biased region" description="Gly residues" evidence="1">
    <location>
        <begin position="212"/>
        <end position="229"/>
    </location>
</feature>
<organism evidence="4 5">
    <name type="scientific">Paraglomus occultum</name>
    <dbReference type="NCBI Taxonomy" id="144539"/>
    <lineage>
        <taxon>Eukaryota</taxon>
        <taxon>Fungi</taxon>
        <taxon>Fungi incertae sedis</taxon>
        <taxon>Mucoromycota</taxon>
        <taxon>Glomeromycotina</taxon>
        <taxon>Glomeromycetes</taxon>
        <taxon>Paraglomerales</taxon>
        <taxon>Paraglomeraceae</taxon>
        <taxon>Paraglomus</taxon>
    </lineage>
</organism>
<name>A0A9N8VV53_9GLOM</name>
<comment type="caution">
    <text evidence="4">The sequence shown here is derived from an EMBL/GenBank/DDBJ whole genome shotgun (WGS) entry which is preliminary data.</text>
</comment>
<evidence type="ECO:0000256" key="3">
    <source>
        <dbReference type="SAM" id="SignalP"/>
    </source>
</evidence>
<feature type="region of interest" description="Disordered" evidence="1">
    <location>
        <begin position="82"/>
        <end position="164"/>
    </location>
</feature>
<evidence type="ECO:0000313" key="4">
    <source>
        <dbReference type="EMBL" id="CAG8465403.1"/>
    </source>
</evidence>
<protein>
    <submittedName>
        <fullName evidence="4">5720_t:CDS:1</fullName>
    </submittedName>
</protein>